<keyword evidence="1" id="KW-0732">Signal</keyword>
<protein>
    <submittedName>
        <fullName evidence="2">Uncharacterized protein</fullName>
    </submittedName>
</protein>
<reference evidence="2" key="1">
    <citation type="submission" date="2022-03" db="EMBL/GenBank/DDBJ databases">
        <authorList>
            <person name="Martin C."/>
        </authorList>
    </citation>
    <scope>NUCLEOTIDE SEQUENCE</scope>
</reference>
<proteinExistence type="predicted"/>
<evidence type="ECO:0000256" key="1">
    <source>
        <dbReference type="SAM" id="SignalP"/>
    </source>
</evidence>
<evidence type="ECO:0000313" key="3">
    <source>
        <dbReference type="Proteomes" id="UP000749559"/>
    </source>
</evidence>
<dbReference type="EMBL" id="CAIIXF020000004">
    <property type="protein sequence ID" value="CAH1782451.1"/>
    <property type="molecule type" value="Genomic_DNA"/>
</dbReference>
<keyword evidence="3" id="KW-1185">Reference proteome</keyword>
<accession>A0A8S4NQ24</accession>
<name>A0A8S4NQ24_OWEFU</name>
<dbReference type="AlphaFoldDB" id="A0A8S4NQ24"/>
<gene>
    <name evidence="2" type="ORF">OFUS_LOCUS8901</name>
</gene>
<feature type="chain" id="PRO_5035731783" evidence="1">
    <location>
        <begin position="26"/>
        <end position="181"/>
    </location>
</feature>
<dbReference type="Proteomes" id="UP000749559">
    <property type="component" value="Unassembled WGS sequence"/>
</dbReference>
<feature type="signal peptide" evidence="1">
    <location>
        <begin position="1"/>
        <end position="25"/>
    </location>
</feature>
<organism evidence="2 3">
    <name type="scientific">Owenia fusiformis</name>
    <name type="common">Polychaete worm</name>
    <dbReference type="NCBI Taxonomy" id="6347"/>
    <lineage>
        <taxon>Eukaryota</taxon>
        <taxon>Metazoa</taxon>
        <taxon>Spiralia</taxon>
        <taxon>Lophotrochozoa</taxon>
        <taxon>Annelida</taxon>
        <taxon>Polychaeta</taxon>
        <taxon>Sedentaria</taxon>
        <taxon>Canalipalpata</taxon>
        <taxon>Sabellida</taxon>
        <taxon>Oweniida</taxon>
        <taxon>Oweniidae</taxon>
        <taxon>Owenia</taxon>
    </lineage>
</organism>
<evidence type="ECO:0000313" key="2">
    <source>
        <dbReference type="EMBL" id="CAH1782451.1"/>
    </source>
</evidence>
<sequence length="181" mass="20577">MMIAACFRAALVLLLICWSLSGIDAKKKPRKPTCKERVQKAQNILGSLSNIKDDCNVKLTCPSGETPVDKENELTVLESMKSSVDRMANCTCARTGTGRHGYTVKSNYEAFDYPVIFEDEVRWKLFWWFKANTSWPALVSDILQEHVTSDYDSCDEFDDTDNDYDSENELNVAIEDLLRTL</sequence>
<comment type="caution">
    <text evidence="2">The sequence shown here is derived from an EMBL/GenBank/DDBJ whole genome shotgun (WGS) entry which is preliminary data.</text>
</comment>